<proteinExistence type="predicted"/>
<reference evidence="1" key="1">
    <citation type="submission" date="2018-02" db="EMBL/GenBank/DDBJ databases">
        <title>Rhizophora mucronata_Transcriptome.</title>
        <authorList>
            <person name="Meera S.P."/>
            <person name="Sreeshan A."/>
            <person name="Augustine A."/>
        </authorList>
    </citation>
    <scope>NUCLEOTIDE SEQUENCE</scope>
    <source>
        <tissue evidence="1">Leaf</tissue>
    </source>
</reference>
<name>A0A2P2NI19_RHIMU</name>
<organism evidence="1">
    <name type="scientific">Rhizophora mucronata</name>
    <name type="common">Asiatic mangrove</name>
    <dbReference type="NCBI Taxonomy" id="61149"/>
    <lineage>
        <taxon>Eukaryota</taxon>
        <taxon>Viridiplantae</taxon>
        <taxon>Streptophyta</taxon>
        <taxon>Embryophyta</taxon>
        <taxon>Tracheophyta</taxon>
        <taxon>Spermatophyta</taxon>
        <taxon>Magnoliopsida</taxon>
        <taxon>eudicotyledons</taxon>
        <taxon>Gunneridae</taxon>
        <taxon>Pentapetalae</taxon>
        <taxon>rosids</taxon>
        <taxon>fabids</taxon>
        <taxon>Malpighiales</taxon>
        <taxon>Rhizophoraceae</taxon>
        <taxon>Rhizophora</taxon>
    </lineage>
</organism>
<sequence length="60" mass="7254">MIEHRKIQKFTQKHKVTWECTRKSNSKLYINLTFMTCPIDKTNSRLKEENENNNNKIKSL</sequence>
<protein>
    <submittedName>
        <fullName evidence="1">Uncharacterized protein</fullName>
    </submittedName>
</protein>
<accession>A0A2P2NI19</accession>
<dbReference type="AlphaFoldDB" id="A0A2P2NI19"/>
<dbReference type="EMBL" id="GGEC01061657">
    <property type="protein sequence ID" value="MBX42141.1"/>
    <property type="molecule type" value="Transcribed_RNA"/>
</dbReference>
<evidence type="ECO:0000313" key="1">
    <source>
        <dbReference type="EMBL" id="MBX42141.1"/>
    </source>
</evidence>